<comment type="caution">
    <text evidence="3">The sequence shown here is derived from an EMBL/GenBank/DDBJ whole genome shotgun (WGS) entry which is preliminary data.</text>
</comment>
<feature type="compositionally biased region" description="Low complexity" evidence="1">
    <location>
        <begin position="779"/>
        <end position="791"/>
    </location>
</feature>
<dbReference type="EMBL" id="CAJNOQ010000410">
    <property type="protein sequence ID" value="CAF0797840.1"/>
    <property type="molecule type" value="Genomic_DNA"/>
</dbReference>
<keyword evidence="5" id="KW-1185">Reference proteome</keyword>
<dbReference type="Proteomes" id="UP000663829">
    <property type="component" value="Unassembled WGS sequence"/>
</dbReference>
<sequence>MPLKRKIRNLPLDKWNNEQTSSFDSVYESSFLNNDTNDSDHGHEGDDDDENIDSIPRQRIIESNDALTAEELSNNNIDSNQTDQVSEAKIVSRIQQIQNSLEQAKSMLEPMEKMKDLIPSSSSHYLTSEQNEDFHNNMNPRQMLLQNSNNNTIICNSNEEIFENENGGDSFLLSRPRIESKIGFIPIMSNGEDRTNGYSDNEVRNSNSNYDSLIGSLKSDTLTWREQSTSDENESVDGNDKIDEKEVVRNLMLQKEQYRALQGRERALLALQKRSEQRLQEQRELLKNSKKLKKPTSSSKNVDAQNTTYTFERSLSNISGFEPIKDDGDDHIIENTRQQKQSKNISEKDLLYDITTLRNRLKLLRGLYDRKHRAELDILAKQEKEENKHIMSSQQQPKHQFSSRTNSYVSEQSVGSDHNFQDTKDAWIETARSRRINSANETKSKLKIKSETLSLSKKTNRLKELYHVKERLDELEQIINYYHLEANEMIDDDGDYDDDSDNEVEKEMFYEEQSIPSSEALKLNMLMTKPNKNQEAQNLDQLSDELNIKRMYVFLIMFIHSVQQSEHFRELMKAKTALTELQQLVKTIQPDESLSYRSTPVKQPTTNNDDFELCNDQFSYISPKDQTKTSLLSYVLSPKPEQTRSSVTSYTDTKMAAQHREIERLVESRQRLHTIKDQIASLHNSMNNQDNNTQTSTKKVDIHSPSNSSTKKDKFSDTLRSQMHHQLDMREEMLSKSRNMRNEINRNDVIETTQPLTIRRRIKNDKKRNIKHEGQLSPEWLSSEENTSTTTTEEHKQEKTDKQSYRIKQGNFHAPEDIVAETEHFDQTSNISNNSITNDLSQQMKEICHCLMNFIREQKTFNNTIEQNIRMIGTSLTPPGTSTSVDPVFQQLQQQVQTQGLIVNLNSAYREIAVLQSEINSLQSKNSRLSSSNQQDQAQQPQSMFQRDDSKDSIYSVGQIKIINNEPTSIRYNRYKTDYDEQLSNGINIENSSNTPCNSQSTGKQTTIYVQNKNNEHLLNRNQTPTKHERNTMYTTEQFISPKLTNYQSDYDTMNRHVHRRSSKDNIQTNQNKPFEIHQRPLSSTTDNKIDYGHQKKMSTDENRSPLSFDQFDEQKPRLSFNSFLSSHLQTRSYIDQNSDDDIIDQYRQYNENLHTPFSPTSMLYSNLTRKNISSSIFNVETKPSDLNNVDIQTLDLQIKSIMVHLIPYMRLHINEIFNLLILNDIKDRILFLSKQQPDSSQFVRNYQNQFSSVLTTTIAKYCGKTIRECAVDLIRDISELLFNELVLYKSYENSKLIETNKYHERHDDYIHLLSSTTQQQQSLNDEELDKNDGEYQIELDKSKSKPLILIGSNEEDDDADENNNDVEQLETAVFRQQANVKPLQQQFQYVGNEEKFKTNNGNETTDLNSNGNDYVFVNCMKTDLNSKQKLHDESLSHIQNDINRDVEGEDDDDNDDDDEHLSSKKKKCNLNNIK</sequence>
<feature type="region of interest" description="Disordered" evidence="1">
    <location>
        <begin position="764"/>
        <end position="803"/>
    </location>
</feature>
<evidence type="ECO:0000313" key="4">
    <source>
        <dbReference type="EMBL" id="CAF3582651.1"/>
    </source>
</evidence>
<evidence type="ECO:0000313" key="3">
    <source>
        <dbReference type="EMBL" id="CAF0797840.1"/>
    </source>
</evidence>
<feature type="region of interest" description="Disordered" evidence="1">
    <location>
        <begin position="27"/>
        <end position="54"/>
    </location>
</feature>
<gene>
    <name evidence="3" type="ORF">GPM918_LOCUS3352</name>
    <name evidence="4" type="ORF">SRO942_LOCUS3352</name>
</gene>
<dbReference type="Pfam" id="PF15717">
    <property type="entry name" value="PCM1_C"/>
    <property type="match status" value="1"/>
</dbReference>
<proteinExistence type="predicted"/>
<dbReference type="GO" id="GO:0034451">
    <property type="term" value="C:centriolar satellite"/>
    <property type="evidence" value="ECO:0007669"/>
    <property type="project" value="TreeGrafter"/>
</dbReference>
<protein>
    <recommendedName>
        <fullName evidence="2">Pericentriolar material 1 protein C-terminal domain-containing protein</fullName>
    </recommendedName>
</protein>
<dbReference type="OrthoDB" id="2125770at2759"/>
<feature type="region of interest" description="Disordered" evidence="1">
    <location>
        <begin position="683"/>
        <end position="719"/>
    </location>
</feature>
<feature type="compositionally biased region" description="Low complexity" evidence="1">
    <location>
        <begin position="925"/>
        <end position="945"/>
    </location>
</feature>
<feature type="region of interest" description="Disordered" evidence="1">
    <location>
        <begin position="925"/>
        <end position="951"/>
    </location>
</feature>
<dbReference type="Proteomes" id="UP000681722">
    <property type="component" value="Unassembled WGS sequence"/>
</dbReference>
<feature type="compositionally biased region" description="Polar residues" evidence="1">
    <location>
        <begin position="683"/>
        <end position="697"/>
    </location>
</feature>
<feature type="compositionally biased region" description="Basic and acidic residues" evidence="1">
    <location>
        <begin position="792"/>
        <end position="803"/>
    </location>
</feature>
<reference evidence="3" key="1">
    <citation type="submission" date="2021-02" db="EMBL/GenBank/DDBJ databases">
        <authorList>
            <person name="Nowell W R."/>
        </authorList>
    </citation>
    <scope>NUCLEOTIDE SEQUENCE</scope>
</reference>
<evidence type="ECO:0000313" key="5">
    <source>
        <dbReference type="Proteomes" id="UP000663829"/>
    </source>
</evidence>
<dbReference type="InterPro" id="IPR031446">
    <property type="entry name" value="PCM1_C"/>
</dbReference>
<dbReference type="PANTHER" id="PTHR14164:SF12">
    <property type="entry name" value="PERICENTRIOLAR MATERIAL 1 PROTEIN"/>
    <property type="match status" value="1"/>
</dbReference>
<name>A0A813SB11_9BILA</name>
<dbReference type="GO" id="GO:0034454">
    <property type="term" value="P:microtubule anchoring at centrosome"/>
    <property type="evidence" value="ECO:0007669"/>
    <property type="project" value="InterPro"/>
</dbReference>
<evidence type="ECO:0000256" key="1">
    <source>
        <dbReference type="SAM" id="MobiDB-lite"/>
    </source>
</evidence>
<feature type="compositionally biased region" description="Polar residues" evidence="1">
    <location>
        <begin position="27"/>
        <end position="36"/>
    </location>
</feature>
<organism evidence="3 5">
    <name type="scientific">Didymodactylos carnosus</name>
    <dbReference type="NCBI Taxonomy" id="1234261"/>
    <lineage>
        <taxon>Eukaryota</taxon>
        <taxon>Metazoa</taxon>
        <taxon>Spiralia</taxon>
        <taxon>Gnathifera</taxon>
        <taxon>Rotifera</taxon>
        <taxon>Eurotatoria</taxon>
        <taxon>Bdelloidea</taxon>
        <taxon>Philodinida</taxon>
        <taxon>Philodinidae</taxon>
        <taxon>Didymodactylos</taxon>
    </lineage>
</organism>
<dbReference type="GO" id="GO:0036064">
    <property type="term" value="C:ciliary basal body"/>
    <property type="evidence" value="ECO:0007669"/>
    <property type="project" value="TreeGrafter"/>
</dbReference>
<feature type="region of interest" description="Disordered" evidence="1">
    <location>
        <begin position="1440"/>
        <end position="1475"/>
    </location>
</feature>
<dbReference type="GO" id="GO:1905515">
    <property type="term" value="P:non-motile cilium assembly"/>
    <property type="evidence" value="ECO:0007669"/>
    <property type="project" value="TreeGrafter"/>
</dbReference>
<dbReference type="EMBL" id="CAJOBC010000410">
    <property type="protein sequence ID" value="CAF3582651.1"/>
    <property type="molecule type" value="Genomic_DNA"/>
</dbReference>
<dbReference type="GO" id="GO:0071539">
    <property type="term" value="P:protein localization to centrosome"/>
    <property type="evidence" value="ECO:0007669"/>
    <property type="project" value="InterPro"/>
</dbReference>
<dbReference type="InterPro" id="IPR024138">
    <property type="entry name" value="Pericentriolar_Pcm1"/>
</dbReference>
<feature type="domain" description="Pericentriolar material 1 protein C-terminal" evidence="2">
    <location>
        <begin position="1189"/>
        <end position="1365"/>
    </location>
</feature>
<accession>A0A813SB11</accession>
<dbReference type="PANTHER" id="PTHR14164">
    <property type="entry name" value="PERICENTRIOLAR MATERIAL 1-RELATED"/>
    <property type="match status" value="1"/>
</dbReference>
<feature type="compositionally biased region" description="Acidic residues" evidence="1">
    <location>
        <begin position="1448"/>
        <end position="1460"/>
    </location>
</feature>
<evidence type="ECO:0000259" key="2">
    <source>
        <dbReference type="Pfam" id="PF15717"/>
    </source>
</evidence>